<keyword evidence="2" id="KW-0812">Transmembrane</keyword>
<feature type="region of interest" description="Disordered" evidence="1">
    <location>
        <begin position="1"/>
        <end position="24"/>
    </location>
</feature>
<organism evidence="3 4">
    <name type="scientific">Dendrobium thyrsiflorum</name>
    <name type="common">Pinecone-like raceme dendrobium</name>
    <name type="synonym">Orchid</name>
    <dbReference type="NCBI Taxonomy" id="117978"/>
    <lineage>
        <taxon>Eukaryota</taxon>
        <taxon>Viridiplantae</taxon>
        <taxon>Streptophyta</taxon>
        <taxon>Embryophyta</taxon>
        <taxon>Tracheophyta</taxon>
        <taxon>Spermatophyta</taxon>
        <taxon>Magnoliopsida</taxon>
        <taxon>Liliopsida</taxon>
        <taxon>Asparagales</taxon>
        <taxon>Orchidaceae</taxon>
        <taxon>Epidendroideae</taxon>
        <taxon>Malaxideae</taxon>
        <taxon>Dendrobiinae</taxon>
        <taxon>Dendrobium</taxon>
    </lineage>
</organism>
<dbReference type="Proteomes" id="UP001552299">
    <property type="component" value="Unassembled WGS sequence"/>
</dbReference>
<comment type="caution">
    <text evidence="3">The sequence shown here is derived from an EMBL/GenBank/DDBJ whole genome shotgun (WGS) entry which is preliminary data.</text>
</comment>
<evidence type="ECO:0000313" key="4">
    <source>
        <dbReference type="Proteomes" id="UP001552299"/>
    </source>
</evidence>
<reference evidence="3 4" key="1">
    <citation type="journal article" date="2024" name="Plant Biotechnol. J.">
        <title>Dendrobium thyrsiflorum genome and its molecular insights into genes involved in important horticultural traits.</title>
        <authorList>
            <person name="Chen B."/>
            <person name="Wang J.Y."/>
            <person name="Zheng P.J."/>
            <person name="Li K.L."/>
            <person name="Liang Y.M."/>
            <person name="Chen X.F."/>
            <person name="Zhang C."/>
            <person name="Zhao X."/>
            <person name="He X."/>
            <person name="Zhang G.Q."/>
            <person name="Liu Z.J."/>
            <person name="Xu Q."/>
        </authorList>
    </citation>
    <scope>NUCLEOTIDE SEQUENCE [LARGE SCALE GENOMIC DNA]</scope>
    <source>
        <strain evidence="3">GZMU011</strain>
    </source>
</reference>
<evidence type="ECO:0000256" key="2">
    <source>
        <dbReference type="SAM" id="Phobius"/>
    </source>
</evidence>
<feature type="compositionally biased region" description="Acidic residues" evidence="1">
    <location>
        <begin position="1"/>
        <end position="11"/>
    </location>
</feature>
<feature type="transmembrane region" description="Helical" evidence="2">
    <location>
        <begin position="63"/>
        <end position="88"/>
    </location>
</feature>
<protein>
    <submittedName>
        <fullName evidence="3">Uncharacterized protein</fullName>
    </submittedName>
</protein>
<name>A0ABD0UVP9_DENTH</name>
<dbReference type="EMBL" id="JANQDX010000011">
    <property type="protein sequence ID" value="KAL0916922.1"/>
    <property type="molecule type" value="Genomic_DNA"/>
</dbReference>
<evidence type="ECO:0000256" key="1">
    <source>
        <dbReference type="SAM" id="MobiDB-lite"/>
    </source>
</evidence>
<keyword evidence="2" id="KW-0472">Membrane</keyword>
<accession>A0ABD0UVP9</accession>
<keyword evidence="2" id="KW-1133">Transmembrane helix</keyword>
<evidence type="ECO:0000313" key="3">
    <source>
        <dbReference type="EMBL" id="KAL0916922.1"/>
    </source>
</evidence>
<dbReference type="AlphaFoldDB" id="A0ABD0UVP9"/>
<gene>
    <name evidence="3" type="ORF">M5K25_014476</name>
</gene>
<sequence>MEAMETQEEDGLSSRFREARKSSKYKVQPLSSELPISPMLDSVVHRGAIIDENVVVEMTPRKMLLFLVMMIFVQILLFSPAVLLLCFWESLI</sequence>
<keyword evidence="4" id="KW-1185">Reference proteome</keyword>
<proteinExistence type="predicted"/>